<dbReference type="Proteomes" id="UP001243846">
    <property type="component" value="Unassembled WGS sequence"/>
</dbReference>
<organism evidence="7 8">
    <name type="scientific">Paracoccus cavernae</name>
    <dbReference type="NCBI Taxonomy" id="1571207"/>
    <lineage>
        <taxon>Bacteria</taxon>
        <taxon>Pseudomonadati</taxon>
        <taxon>Pseudomonadota</taxon>
        <taxon>Alphaproteobacteria</taxon>
        <taxon>Rhodobacterales</taxon>
        <taxon>Paracoccaceae</taxon>
        <taxon>Paracoccus</taxon>
    </lineage>
</organism>
<feature type="transmembrane region" description="Helical" evidence="6">
    <location>
        <begin position="140"/>
        <end position="163"/>
    </location>
</feature>
<comment type="similarity">
    <text evidence="2">Belongs to the TrbL/VirB6 family.</text>
</comment>
<keyword evidence="5 6" id="KW-0472">Membrane</keyword>
<dbReference type="InterPro" id="IPR007688">
    <property type="entry name" value="Conjugal_tfr_TrbL/VirB6"/>
</dbReference>
<keyword evidence="4 6" id="KW-1133">Transmembrane helix</keyword>
<keyword evidence="3 6" id="KW-0812">Transmembrane</keyword>
<name>A0ABT8DDN8_9RHOB</name>
<evidence type="ECO:0000256" key="1">
    <source>
        <dbReference type="ARBA" id="ARBA00004141"/>
    </source>
</evidence>
<evidence type="ECO:0000256" key="3">
    <source>
        <dbReference type="ARBA" id="ARBA00022692"/>
    </source>
</evidence>
<feature type="transmembrane region" description="Helical" evidence="6">
    <location>
        <begin position="39"/>
        <end position="62"/>
    </location>
</feature>
<protein>
    <submittedName>
        <fullName evidence="7">Type IV secretion system protein</fullName>
    </submittedName>
</protein>
<accession>A0ABT8DDN8</accession>
<evidence type="ECO:0000256" key="6">
    <source>
        <dbReference type="SAM" id="Phobius"/>
    </source>
</evidence>
<dbReference type="Pfam" id="PF04610">
    <property type="entry name" value="TrbL"/>
    <property type="match status" value="1"/>
</dbReference>
<dbReference type="EMBL" id="JAUFRC010000004">
    <property type="protein sequence ID" value="MDN3714316.1"/>
    <property type="molecule type" value="Genomic_DNA"/>
</dbReference>
<feature type="transmembrane region" description="Helical" evidence="6">
    <location>
        <begin position="74"/>
        <end position="94"/>
    </location>
</feature>
<keyword evidence="8" id="KW-1185">Reference proteome</keyword>
<evidence type="ECO:0000256" key="5">
    <source>
        <dbReference type="ARBA" id="ARBA00023136"/>
    </source>
</evidence>
<comment type="caution">
    <text evidence="7">The sequence shown here is derived from an EMBL/GenBank/DDBJ whole genome shotgun (WGS) entry which is preliminary data.</text>
</comment>
<gene>
    <name evidence="7" type="ORF">QWZ10_25460</name>
</gene>
<comment type="subcellular location">
    <subcellularLocation>
        <location evidence="1">Membrane</location>
        <topology evidence="1">Multi-pass membrane protein</topology>
    </subcellularLocation>
</comment>
<feature type="transmembrane region" description="Helical" evidence="6">
    <location>
        <begin position="200"/>
        <end position="223"/>
    </location>
</feature>
<sequence length="339" mass="35446">MRETVLMGIVSSILASIDQAIQSTGGQFFESTAQAMGPVAALLATILVIAVGLNVAIGAYALTIQDSMRLIWRIVLIFTFALSWRNFGTLYVALSDGAANLAMSFFDIAGGGPRSPGAAMDAFATQMGNTADTVLTSRGAIARGVLGAVLYLVLAGLMAAYVLVVGFAKIMIAFLLGVAPLAMVLTMFERTKGQFEAWLSAFVGYLLYPVAAAALISTIAMVAEAQFAPQENVNVVSDLLGFLVVALVGIKALLTIPQAASHLSGHIHLASFAPQAMHMASGGQRGAAFRSGLMTGKTPEQAAARQDRVWAEHGGNITKAAGRGASRISEKIRNAQILR</sequence>
<reference evidence="8" key="1">
    <citation type="journal article" date="2019" name="Int. J. Syst. Evol. Microbiol.">
        <title>The Global Catalogue of Microorganisms (GCM) 10K type strain sequencing project: providing services to taxonomists for standard genome sequencing and annotation.</title>
        <authorList>
            <consortium name="The Broad Institute Genomics Platform"/>
            <consortium name="The Broad Institute Genome Sequencing Center for Infectious Disease"/>
            <person name="Wu L."/>
            <person name="Ma J."/>
        </authorList>
    </citation>
    <scope>NUCLEOTIDE SEQUENCE [LARGE SCALE GENOMIC DNA]</scope>
    <source>
        <strain evidence="8">CECT 8482</strain>
    </source>
</reference>
<feature type="transmembrane region" description="Helical" evidence="6">
    <location>
        <begin position="235"/>
        <end position="254"/>
    </location>
</feature>
<feature type="transmembrane region" description="Helical" evidence="6">
    <location>
        <begin position="170"/>
        <end position="188"/>
    </location>
</feature>
<evidence type="ECO:0000256" key="2">
    <source>
        <dbReference type="ARBA" id="ARBA00007802"/>
    </source>
</evidence>
<evidence type="ECO:0000256" key="4">
    <source>
        <dbReference type="ARBA" id="ARBA00022989"/>
    </source>
</evidence>
<evidence type="ECO:0000313" key="8">
    <source>
        <dbReference type="Proteomes" id="UP001243846"/>
    </source>
</evidence>
<proteinExistence type="inferred from homology"/>
<evidence type="ECO:0000313" key="7">
    <source>
        <dbReference type="EMBL" id="MDN3714316.1"/>
    </source>
</evidence>